<evidence type="ECO:0000256" key="1">
    <source>
        <dbReference type="SAM" id="MobiDB-lite"/>
    </source>
</evidence>
<feature type="compositionally biased region" description="Basic and acidic residues" evidence="1">
    <location>
        <begin position="52"/>
        <end position="85"/>
    </location>
</feature>
<dbReference type="AlphaFoldDB" id="A0AAU9IH25"/>
<dbReference type="InterPro" id="IPR035979">
    <property type="entry name" value="RBD_domain_sf"/>
</dbReference>
<dbReference type="GO" id="GO:0003676">
    <property type="term" value="F:nucleic acid binding"/>
    <property type="evidence" value="ECO:0007669"/>
    <property type="project" value="InterPro"/>
</dbReference>
<keyword evidence="3" id="KW-1185">Reference proteome</keyword>
<name>A0AAU9IH25_9CILI</name>
<organism evidence="2 3">
    <name type="scientific">Blepharisma stoltei</name>
    <dbReference type="NCBI Taxonomy" id="1481888"/>
    <lineage>
        <taxon>Eukaryota</taxon>
        <taxon>Sar</taxon>
        <taxon>Alveolata</taxon>
        <taxon>Ciliophora</taxon>
        <taxon>Postciliodesmatophora</taxon>
        <taxon>Heterotrichea</taxon>
        <taxon>Heterotrichida</taxon>
        <taxon>Blepharismidae</taxon>
        <taxon>Blepharisma</taxon>
    </lineage>
</organism>
<proteinExistence type="predicted"/>
<gene>
    <name evidence="2" type="ORF">BSTOLATCC_MIC10006</name>
</gene>
<feature type="region of interest" description="Disordered" evidence="1">
    <location>
        <begin position="1"/>
        <end position="123"/>
    </location>
</feature>
<dbReference type="SUPFAM" id="SSF54928">
    <property type="entry name" value="RNA-binding domain, RBD"/>
    <property type="match status" value="1"/>
</dbReference>
<accession>A0AAU9IH25</accession>
<dbReference type="EMBL" id="CAJZBQ010000011">
    <property type="protein sequence ID" value="CAG9314210.1"/>
    <property type="molecule type" value="Genomic_DNA"/>
</dbReference>
<sequence>MSDARSRRNEHFQSSIFEPAPISNKKEISGRENYNTGQQRQRSCDTFNSEYSKSRQGEYRKAQENRFDEYETDKYSRNNKDERQNLNRSLYEGSNTSSYKPNDTRNLLGNDQTNYYQRENKTKPFYDFEPKYAETSAFNRKYADLYGNSQSSIPSYPREEALSESRDISSRQRKQDNMESNIFYPPQYRNFKQEAPQESQSSQFSPESRSAEMRESSVFGKQEPRQIPNQAIETSNDDKRRKNHMYSDIFGEPEYETSSKKQDKLIAATQKWSENDARTYTREEDYDVHKFKSKNLWGDENYYQERNLTPKPARMPAQNPQQYKTREMTSSMQDYNEFPTKQAQEPAIAEYDLENLPRNTTKDSLKRICSSVHIVSIQIDTDNLTGFCKGTGKMMIRTSANAEKDLQRLQLDLADEDIVLKIHRENVGLKSNYSELSGLKWNDPHIVGTPSEHSVKSKESYNRPALDETYMANIQWQRTKNPRYEYR</sequence>
<feature type="compositionally biased region" description="Polar residues" evidence="1">
    <location>
        <begin position="32"/>
        <end position="51"/>
    </location>
</feature>
<evidence type="ECO:0008006" key="4">
    <source>
        <dbReference type="Google" id="ProtNLM"/>
    </source>
</evidence>
<evidence type="ECO:0000313" key="2">
    <source>
        <dbReference type="EMBL" id="CAG9314210.1"/>
    </source>
</evidence>
<feature type="region of interest" description="Disordered" evidence="1">
    <location>
        <begin position="147"/>
        <end position="242"/>
    </location>
</feature>
<protein>
    <recommendedName>
        <fullName evidence="4">RRM domain-containing protein</fullName>
    </recommendedName>
</protein>
<feature type="compositionally biased region" description="Basic and acidic residues" evidence="1">
    <location>
        <begin position="1"/>
        <end position="11"/>
    </location>
</feature>
<feature type="compositionally biased region" description="Polar residues" evidence="1">
    <location>
        <begin position="86"/>
        <end position="117"/>
    </location>
</feature>
<reference evidence="2" key="1">
    <citation type="submission" date="2021-09" db="EMBL/GenBank/DDBJ databases">
        <authorList>
            <consortium name="AG Swart"/>
            <person name="Singh M."/>
            <person name="Singh A."/>
            <person name="Seah K."/>
            <person name="Emmerich C."/>
        </authorList>
    </citation>
    <scope>NUCLEOTIDE SEQUENCE</scope>
    <source>
        <strain evidence="2">ATCC30299</strain>
    </source>
</reference>
<feature type="compositionally biased region" description="Low complexity" evidence="1">
    <location>
        <begin position="193"/>
        <end position="208"/>
    </location>
</feature>
<feature type="compositionally biased region" description="Basic and acidic residues" evidence="1">
    <location>
        <begin position="157"/>
        <end position="177"/>
    </location>
</feature>
<evidence type="ECO:0000313" key="3">
    <source>
        <dbReference type="Proteomes" id="UP001162131"/>
    </source>
</evidence>
<dbReference type="Proteomes" id="UP001162131">
    <property type="component" value="Unassembled WGS sequence"/>
</dbReference>
<comment type="caution">
    <text evidence="2">The sequence shown here is derived from an EMBL/GenBank/DDBJ whole genome shotgun (WGS) entry which is preliminary data.</text>
</comment>